<evidence type="ECO:0000313" key="5">
    <source>
        <dbReference type="WBParaSite" id="SRAE_2000359800.1"/>
    </source>
</evidence>
<feature type="compositionally biased region" description="Basic and acidic residues" evidence="1">
    <location>
        <begin position="228"/>
        <end position="245"/>
    </location>
</feature>
<dbReference type="WormBase" id="SRAE_2000359800">
    <property type="protein sequence ID" value="SRP06327"/>
    <property type="gene ID" value="WBGene00263821"/>
</dbReference>
<proteinExistence type="predicted"/>
<evidence type="ECO:0000313" key="3">
    <source>
        <dbReference type="EMBL" id="CEF68944.1"/>
    </source>
</evidence>
<keyword evidence="2" id="KW-0732">Signal</keyword>
<feature type="chain" id="PRO_5015031438" evidence="2">
    <location>
        <begin position="26"/>
        <end position="321"/>
    </location>
</feature>
<protein>
    <submittedName>
        <fullName evidence="5">Lipoprotein</fullName>
    </submittedName>
</protein>
<evidence type="ECO:0000313" key="4">
    <source>
        <dbReference type="Proteomes" id="UP000035682"/>
    </source>
</evidence>
<dbReference type="Proteomes" id="UP000035682">
    <property type="component" value="Unplaced"/>
</dbReference>
<feature type="compositionally biased region" description="Basic residues" evidence="1">
    <location>
        <begin position="29"/>
        <end position="47"/>
    </location>
</feature>
<dbReference type="WBParaSite" id="SRAE_2000359800.1">
    <property type="protein sequence ID" value="SRAE_2000359800.1"/>
    <property type="gene ID" value="WBGene00263821"/>
</dbReference>
<feature type="compositionally biased region" description="Basic and acidic residues" evidence="1">
    <location>
        <begin position="95"/>
        <end position="109"/>
    </location>
</feature>
<dbReference type="RefSeq" id="XP_024508144.1">
    <property type="nucleotide sequence ID" value="XM_024654810.1"/>
</dbReference>
<evidence type="ECO:0000313" key="6">
    <source>
        <dbReference type="WormBase" id="SRAE_2000359800"/>
    </source>
</evidence>
<feature type="compositionally biased region" description="Basic and acidic residues" evidence="1">
    <location>
        <begin position="177"/>
        <end position="187"/>
    </location>
</feature>
<feature type="region of interest" description="Disordered" evidence="1">
    <location>
        <begin position="25"/>
        <end position="321"/>
    </location>
</feature>
<accession>A0A090MZH5</accession>
<feature type="compositionally biased region" description="Basic and acidic residues" evidence="1">
    <location>
        <begin position="194"/>
        <end position="214"/>
    </location>
</feature>
<feature type="signal peptide" evidence="2">
    <location>
        <begin position="1"/>
        <end position="25"/>
    </location>
</feature>
<dbReference type="OrthoDB" id="5863381at2759"/>
<feature type="compositionally biased region" description="Basic and acidic residues" evidence="1">
    <location>
        <begin position="48"/>
        <end position="75"/>
    </location>
</feature>
<sequence>MSIKEYFYILFFLFLVFLSSHGCNSGTKNQKKNKPSVKKKGKVYPKKKPIDGKINDKITNDKNDNDKTENKGDTKKSRKSVRPPRFYPDANQMRYDGKKEASLKIDKTQSKPSIIKDSGKILDNKGDRIKNPSDTNRIPLDKTLPSKKSEINRPKVKEVVVKEVGKYSIIDGGLQSSRKDNKNKNDEEMSSPDLNKETKDETTNLKEKMTENTKEPTQAGGTSKKGKKTDDPRPKKIELDEKEKLIATGAIAKKKKTDYPTMDDVLSDWDTEKEKAGQNLGKDPLSDNGKKNDSLKNNEEIAKEPEVKTSVLKDPEVKLQN</sequence>
<evidence type="ECO:0000256" key="2">
    <source>
        <dbReference type="SAM" id="SignalP"/>
    </source>
</evidence>
<feature type="compositionally biased region" description="Basic and acidic residues" evidence="1">
    <location>
        <begin position="147"/>
        <end position="165"/>
    </location>
</feature>
<feature type="compositionally biased region" description="Basic and acidic residues" evidence="1">
    <location>
        <begin position="284"/>
        <end position="321"/>
    </location>
</feature>
<dbReference type="CTD" id="36381314"/>
<name>A0A090MZH5_STRRB</name>
<reference evidence="3 4" key="1">
    <citation type="submission" date="2014-09" db="EMBL/GenBank/DDBJ databases">
        <authorList>
            <person name="Martin A.A."/>
        </authorList>
    </citation>
    <scope>NUCLEOTIDE SEQUENCE</scope>
    <source>
        <strain evidence="4">ED321</strain>
        <strain evidence="3">ED321 Heterogonic</strain>
    </source>
</reference>
<dbReference type="AlphaFoldDB" id="A0A090MZH5"/>
<reference evidence="5" key="2">
    <citation type="submission" date="2020-12" db="UniProtKB">
        <authorList>
            <consortium name="WormBaseParasite"/>
        </authorList>
    </citation>
    <scope>IDENTIFICATION</scope>
</reference>
<organism evidence="3">
    <name type="scientific">Strongyloides ratti</name>
    <name type="common">Parasitic roundworm</name>
    <dbReference type="NCBI Taxonomy" id="34506"/>
    <lineage>
        <taxon>Eukaryota</taxon>
        <taxon>Metazoa</taxon>
        <taxon>Ecdysozoa</taxon>
        <taxon>Nematoda</taxon>
        <taxon>Chromadorea</taxon>
        <taxon>Rhabditida</taxon>
        <taxon>Tylenchina</taxon>
        <taxon>Panagrolaimomorpha</taxon>
        <taxon>Strongyloidoidea</taxon>
        <taxon>Strongyloididae</taxon>
        <taxon>Strongyloides</taxon>
    </lineage>
</organism>
<feature type="compositionally biased region" description="Basic and acidic residues" evidence="1">
    <location>
        <begin position="117"/>
        <end position="131"/>
    </location>
</feature>
<dbReference type="EMBL" id="LN609529">
    <property type="protein sequence ID" value="CEF68944.1"/>
    <property type="molecule type" value="Genomic_DNA"/>
</dbReference>
<keyword evidence="4" id="KW-1185">Reference proteome</keyword>
<evidence type="ECO:0000256" key="1">
    <source>
        <dbReference type="SAM" id="MobiDB-lite"/>
    </source>
</evidence>
<dbReference type="GeneID" id="36381314"/>
<gene>
    <name evidence="3 5 6" type="ORF">SRAE_2000359800</name>
</gene>